<feature type="compositionally biased region" description="Basic and acidic residues" evidence="5">
    <location>
        <begin position="147"/>
        <end position="160"/>
    </location>
</feature>
<name>A0A382CNW5_9ZZZZ</name>
<dbReference type="GO" id="GO:0006412">
    <property type="term" value="P:translation"/>
    <property type="evidence" value="ECO:0007669"/>
    <property type="project" value="UniProtKB-KW"/>
</dbReference>
<dbReference type="FunFam" id="1.10.132.20:FF:000001">
    <property type="entry name" value="Ribosome-recycling factor"/>
    <property type="match status" value="1"/>
</dbReference>
<evidence type="ECO:0000256" key="2">
    <source>
        <dbReference type="ARBA" id="ARBA00005912"/>
    </source>
</evidence>
<dbReference type="InterPro" id="IPR023584">
    <property type="entry name" value="Ribosome_recyc_fac_dom"/>
</dbReference>
<dbReference type="AlphaFoldDB" id="A0A382CNW5"/>
<keyword evidence="3" id="KW-0963">Cytoplasm</keyword>
<dbReference type="InterPro" id="IPR036191">
    <property type="entry name" value="RRF_sf"/>
</dbReference>
<dbReference type="Pfam" id="PF01765">
    <property type="entry name" value="RRF"/>
    <property type="match status" value="1"/>
</dbReference>
<sequence length="160" mass="17925">MGQAVEHCRNELAQIRTGRASPALLDGVKVSYYGSPAPLNTLATITAQEARLLVVQPFDKSVIFDIEKAIQAADLGLNPNNDGNVIRIPIPALTEERRHELVKHIHNLVEEGRVAVRNVRKDINNQLREMEKSHQLSEDEGSYAHEQIQKITDKSMEDLN</sequence>
<dbReference type="FunFam" id="3.30.1360.40:FF:000001">
    <property type="entry name" value="Ribosome-recycling factor"/>
    <property type="match status" value="1"/>
</dbReference>
<evidence type="ECO:0000313" key="7">
    <source>
        <dbReference type="EMBL" id="SVB27549.1"/>
    </source>
</evidence>
<dbReference type="Gene3D" id="1.10.132.20">
    <property type="entry name" value="Ribosome-recycling factor"/>
    <property type="match status" value="1"/>
</dbReference>
<dbReference type="GO" id="GO:0005737">
    <property type="term" value="C:cytoplasm"/>
    <property type="evidence" value="ECO:0007669"/>
    <property type="project" value="UniProtKB-SubCell"/>
</dbReference>
<evidence type="ECO:0000256" key="4">
    <source>
        <dbReference type="ARBA" id="ARBA00022917"/>
    </source>
</evidence>
<dbReference type="InterPro" id="IPR002661">
    <property type="entry name" value="Ribosome_recyc_fac"/>
</dbReference>
<dbReference type="CDD" id="cd00520">
    <property type="entry name" value="RRF"/>
    <property type="match status" value="1"/>
</dbReference>
<accession>A0A382CNW5</accession>
<gene>
    <name evidence="7" type="ORF">METZ01_LOCUS180403</name>
</gene>
<dbReference type="GO" id="GO:0043023">
    <property type="term" value="F:ribosomal large subunit binding"/>
    <property type="evidence" value="ECO:0007669"/>
    <property type="project" value="TreeGrafter"/>
</dbReference>
<protein>
    <recommendedName>
        <fullName evidence="6">Ribosome recycling factor domain-containing protein</fullName>
    </recommendedName>
</protein>
<dbReference type="PANTHER" id="PTHR20982:SF3">
    <property type="entry name" value="MITOCHONDRIAL RIBOSOME RECYCLING FACTOR PSEUDO 1"/>
    <property type="match status" value="1"/>
</dbReference>
<feature type="region of interest" description="Disordered" evidence="5">
    <location>
        <begin position="131"/>
        <end position="160"/>
    </location>
</feature>
<dbReference type="PANTHER" id="PTHR20982">
    <property type="entry name" value="RIBOSOME RECYCLING FACTOR"/>
    <property type="match status" value="1"/>
</dbReference>
<dbReference type="EMBL" id="UINC01035325">
    <property type="protein sequence ID" value="SVB27549.1"/>
    <property type="molecule type" value="Genomic_DNA"/>
</dbReference>
<evidence type="ECO:0000256" key="3">
    <source>
        <dbReference type="ARBA" id="ARBA00022490"/>
    </source>
</evidence>
<comment type="subcellular location">
    <subcellularLocation>
        <location evidence="1">Cytoplasm</location>
    </subcellularLocation>
</comment>
<dbReference type="NCBIfam" id="TIGR00496">
    <property type="entry name" value="frr"/>
    <property type="match status" value="1"/>
</dbReference>
<comment type="similarity">
    <text evidence="2">Belongs to the RRF family.</text>
</comment>
<proteinExistence type="inferred from homology"/>
<evidence type="ECO:0000256" key="1">
    <source>
        <dbReference type="ARBA" id="ARBA00004496"/>
    </source>
</evidence>
<feature type="domain" description="Ribosome recycling factor" evidence="6">
    <location>
        <begin position="9"/>
        <end position="159"/>
    </location>
</feature>
<feature type="non-terminal residue" evidence="7">
    <location>
        <position position="160"/>
    </location>
</feature>
<dbReference type="Gene3D" id="3.30.1360.40">
    <property type="match status" value="1"/>
</dbReference>
<evidence type="ECO:0000256" key="5">
    <source>
        <dbReference type="SAM" id="MobiDB-lite"/>
    </source>
</evidence>
<reference evidence="7" key="1">
    <citation type="submission" date="2018-05" db="EMBL/GenBank/DDBJ databases">
        <authorList>
            <person name="Lanie J.A."/>
            <person name="Ng W.-L."/>
            <person name="Kazmierczak K.M."/>
            <person name="Andrzejewski T.M."/>
            <person name="Davidsen T.M."/>
            <person name="Wayne K.J."/>
            <person name="Tettelin H."/>
            <person name="Glass J.I."/>
            <person name="Rusch D."/>
            <person name="Podicherti R."/>
            <person name="Tsui H.-C.T."/>
            <person name="Winkler M.E."/>
        </authorList>
    </citation>
    <scope>NUCLEOTIDE SEQUENCE</scope>
</reference>
<dbReference type="SUPFAM" id="SSF55194">
    <property type="entry name" value="Ribosome recycling factor, RRF"/>
    <property type="match status" value="1"/>
</dbReference>
<keyword evidence="4" id="KW-0648">Protein biosynthesis</keyword>
<organism evidence="7">
    <name type="scientific">marine metagenome</name>
    <dbReference type="NCBI Taxonomy" id="408172"/>
    <lineage>
        <taxon>unclassified sequences</taxon>
        <taxon>metagenomes</taxon>
        <taxon>ecological metagenomes</taxon>
    </lineage>
</organism>
<evidence type="ECO:0000259" key="6">
    <source>
        <dbReference type="Pfam" id="PF01765"/>
    </source>
</evidence>